<dbReference type="InterPro" id="IPR036514">
    <property type="entry name" value="SGNH_hydro_sf"/>
</dbReference>
<dbReference type="KEGG" id="obg:Verru16b_01388"/>
<dbReference type="EMBL" id="CP016094">
    <property type="protein sequence ID" value="AOS44327.1"/>
    <property type="molecule type" value="Genomic_DNA"/>
</dbReference>
<sequence length="223" mass="24265">MTVVSAPKRPSPMPRGAVLLFQGDSITDCLRDRTRPGPNDPAALGAGYVGRLAGDLLAENPGAGWRFLNRGISGDRSSDLQARWAPDALALQPDLVSILVGVNDTWHQHLNGNGIPVVRYAEHYRRILVETRHVRPGVRLVLGEPFALPGGEFKDAWLAELHERAGVVRQLAQEFGAAFVPYQAMFEVARQRYSAAELAADGVHPSPLGHQLMAQAWREAAAL</sequence>
<dbReference type="STRING" id="1838286.Verru16b_01388"/>
<feature type="domain" description="SGNH hydrolase-type esterase" evidence="1">
    <location>
        <begin position="23"/>
        <end position="212"/>
    </location>
</feature>
<dbReference type="PATRIC" id="fig|1838286.3.peg.1398"/>
<name>A0A1D8ATW3_9BACT</name>
<accession>A0A1D8ATW3</accession>
<dbReference type="RefSeq" id="WP_069961583.1">
    <property type="nucleotide sequence ID" value="NZ_CP016094.1"/>
</dbReference>
<dbReference type="InterPro" id="IPR013830">
    <property type="entry name" value="SGNH_hydro"/>
</dbReference>
<reference evidence="2 3" key="1">
    <citation type="submission" date="2016-06" db="EMBL/GenBank/DDBJ databases">
        <title>Three novel species with peptidoglycan cell walls form the new genus Lacunisphaera gen. nov. in the family Opitutaceae of the verrucomicrobial subdivision 4.</title>
        <authorList>
            <person name="Rast P."/>
            <person name="Gloeckner I."/>
            <person name="Jogler M."/>
            <person name="Boedeker C."/>
            <person name="Jeske O."/>
            <person name="Wiegand S."/>
            <person name="Reinhardt R."/>
            <person name="Schumann P."/>
            <person name="Rohde M."/>
            <person name="Spring S."/>
            <person name="Gloeckner F.O."/>
            <person name="Jogler C."/>
        </authorList>
    </citation>
    <scope>NUCLEOTIDE SEQUENCE [LARGE SCALE GENOMIC DNA]</scope>
    <source>
        <strain evidence="2 3">IG16b</strain>
    </source>
</reference>
<keyword evidence="2" id="KW-0378">Hydrolase</keyword>
<gene>
    <name evidence="2" type="ORF">Verru16b_01388</name>
</gene>
<evidence type="ECO:0000313" key="2">
    <source>
        <dbReference type="EMBL" id="AOS44327.1"/>
    </source>
</evidence>
<dbReference type="Proteomes" id="UP000095228">
    <property type="component" value="Chromosome"/>
</dbReference>
<evidence type="ECO:0000313" key="3">
    <source>
        <dbReference type="Proteomes" id="UP000095228"/>
    </source>
</evidence>
<dbReference type="GO" id="GO:0004622">
    <property type="term" value="F:phosphatidylcholine lysophospholipase activity"/>
    <property type="evidence" value="ECO:0007669"/>
    <property type="project" value="TreeGrafter"/>
</dbReference>
<dbReference type="InterPro" id="IPR051532">
    <property type="entry name" value="Ester_Hydrolysis_Enzymes"/>
</dbReference>
<protein>
    <submittedName>
        <fullName evidence="2">GDSL-like Lipase/Acylhydrolase</fullName>
    </submittedName>
</protein>
<organism evidence="2 3">
    <name type="scientific">Lacunisphaera limnophila</name>
    <dbReference type="NCBI Taxonomy" id="1838286"/>
    <lineage>
        <taxon>Bacteria</taxon>
        <taxon>Pseudomonadati</taxon>
        <taxon>Verrucomicrobiota</taxon>
        <taxon>Opitutia</taxon>
        <taxon>Opitutales</taxon>
        <taxon>Opitutaceae</taxon>
        <taxon>Lacunisphaera</taxon>
    </lineage>
</organism>
<dbReference type="SUPFAM" id="SSF52266">
    <property type="entry name" value="SGNH hydrolase"/>
    <property type="match status" value="1"/>
</dbReference>
<proteinExistence type="predicted"/>
<evidence type="ECO:0000259" key="1">
    <source>
        <dbReference type="Pfam" id="PF13472"/>
    </source>
</evidence>
<dbReference type="PANTHER" id="PTHR30383:SF5">
    <property type="entry name" value="SGNH HYDROLASE-TYPE ESTERASE DOMAIN-CONTAINING PROTEIN"/>
    <property type="match status" value="1"/>
</dbReference>
<dbReference type="OrthoDB" id="9794725at2"/>
<dbReference type="CDD" id="cd01834">
    <property type="entry name" value="SGNH_hydrolase_like_2"/>
    <property type="match status" value="1"/>
</dbReference>
<dbReference type="Gene3D" id="3.40.50.1110">
    <property type="entry name" value="SGNH hydrolase"/>
    <property type="match status" value="1"/>
</dbReference>
<keyword evidence="3" id="KW-1185">Reference proteome</keyword>
<dbReference type="Pfam" id="PF13472">
    <property type="entry name" value="Lipase_GDSL_2"/>
    <property type="match status" value="1"/>
</dbReference>
<dbReference type="AlphaFoldDB" id="A0A1D8ATW3"/>
<dbReference type="PANTHER" id="PTHR30383">
    <property type="entry name" value="THIOESTERASE 1/PROTEASE 1/LYSOPHOSPHOLIPASE L1"/>
    <property type="match status" value="1"/>
</dbReference>